<feature type="domain" description="Protein kinase" evidence="11">
    <location>
        <begin position="613"/>
        <end position="899"/>
    </location>
</feature>
<dbReference type="AlphaFoldDB" id="A0A9C7PRD9"/>
<keyword evidence="2" id="KW-0723">Serine/threonine-protein kinase</keyword>
<evidence type="ECO:0000256" key="1">
    <source>
        <dbReference type="ARBA" id="ARBA00012513"/>
    </source>
</evidence>
<evidence type="ECO:0000313" key="13">
    <source>
        <dbReference type="Proteomes" id="UP001061958"/>
    </source>
</evidence>
<dbReference type="GO" id="GO:0004674">
    <property type="term" value="F:protein serine/threonine kinase activity"/>
    <property type="evidence" value="ECO:0007669"/>
    <property type="project" value="UniProtKB-KW"/>
</dbReference>
<keyword evidence="10" id="KW-0175">Coiled coil</keyword>
<dbReference type="OrthoDB" id="162894at2759"/>
<evidence type="ECO:0000256" key="3">
    <source>
        <dbReference type="ARBA" id="ARBA00022553"/>
    </source>
</evidence>
<feature type="coiled-coil region" evidence="10">
    <location>
        <begin position="476"/>
        <end position="503"/>
    </location>
</feature>
<reference evidence="12" key="1">
    <citation type="journal article" date="2022" name="Proc. Natl. Acad. Sci. U.S.A.">
        <title>Life cycle and functional genomics of the unicellular red alga Galdieria for elucidating algal and plant evolution and industrial use.</title>
        <authorList>
            <person name="Hirooka S."/>
            <person name="Itabashi T."/>
            <person name="Ichinose T.M."/>
            <person name="Onuma R."/>
            <person name="Fujiwara T."/>
            <person name="Yamashita S."/>
            <person name="Jong L.W."/>
            <person name="Tomita R."/>
            <person name="Iwane A.H."/>
            <person name="Miyagishima S.Y."/>
        </authorList>
    </citation>
    <scope>NUCLEOTIDE SEQUENCE</scope>
    <source>
        <strain evidence="12">NBRC 102759</strain>
    </source>
</reference>
<dbReference type="SMART" id="SM00220">
    <property type="entry name" value="S_TKc"/>
    <property type="match status" value="1"/>
</dbReference>
<gene>
    <name evidence="12" type="ORF">GpartN1_g222.t1</name>
</gene>
<dbReference type="InterPro" id="IPR050236">
    <property type="entry name" value="Ser_Thr_kinase_AGC"/>
</dbReference>
<evidence type="ECO:0000256" key="7">
    <source>
        <dbReference type="ARBA" id="ARBA00022840"/>
    </source>
</evidence>
<dbReference type="FunFam" id="1.10.510.10:FF:000024">
    <property type="entry name" value="Probable serine/threonine-protein kinase cot-1"/>
    <property type="match status" value="1"/>
</dbReference>
<name>A0A9C7PRD9_9RHOD</name>
<evidence type="ECO:0000256" key="10">
    <source>
        <dbReference type="SAM" id="Coils"/>
    </source>
</evidence>
<evidence type="ECO:0000256" key="9">
    <source>
        <dbReference type="ARBA" id="ARBA00048679"/>
    </source>
</evidence>
<reference evidence="12" key="2">
    <citation type="submission" date="2022-01" db="EMBL/GenBank/DDBJ databases">
        <authorList>
            <person name="Hirooka S."/>
            <person name="Miyagishima S.Y."/>
        </authorList>
    </citation>
    <scope>NUCLEOTIDE SEQUENCE</scope>
    <source>
        <strain evidence="12">NBRC 102759</strain>
    </source>
</reference>
<dbReference type="PANTHER" id="PTHR24356">
    <property type="entry name" value="SERINE/THREONINE-PROTEIN KINASE"/>
    <property type="match status" value="1"/>
</dbReference>
<evidence type="ECO:0000256" key="8">
    <source>
        <dbReference type="ARBA" id="ARBA00047899"/>
    </source>
</evidence>
<proteinExistence type="predicted"/>
<keyword evidence="7" id="KW-0067">ATP-binding</keyword>
<comment type="catalytic activity">
    <reaction evidence="9">
        <text>L-seryl-[protein] + ATP = O-phospho-L-seryl-[protein] + ADP + H(+)</text>
        <dbReference type="Rhea" id="RHEA:17989"/>
        <dbReference type="Rhea" id="RHEA-COMP:9863"/>
        <dbReference type="Rhea" id="RHEA-COMP:11604"/>
        <dbReference type="ChEBI" id="CHEBI:15378"/>
        <dbReference type="ChEBI" id="CHEBI:29999"/>
        <dbReference type="ChEBI" id="CHEBI:30616"/>
        <dbReference type="ChEBI" id="CHEBI:83421"/>
        <dbReference type="ChEBI" id="CHEBI:456216"/>
        <dbReference type="EC" id="2.7.11.1"/>
    </reaction>
</comment>
<evidence type="ECO:0000259" key="11">
    <source>
        <dbReference type="PROSITE" id="PS50011"/>
    </source>
</evidence>
<dbReference type="PROSITE" id="PS50011">
    <property type="entry name" value="PROTEIN_KINASE_DOM"/>
    <property type="match status" value="1"/>
</dbReference>
<accession>A0A9C7PRD9</accession>
<dbReference type="InterPro" id="IPR008271">
    <property type="entry name" value="Ser/Thr_kinase_AS"/>
</dbReference>
<dbReference type="PROSITE" id="PS00108">
    <property type="entry name" value="PROTEIN_KINASE_ST"/>
    <property type="match status" value="1"/>
</dbReference>
<protein>
    <recommendedName>
        <fullName evidence="1">non-specific serine/threonine protein kinase</fullName>
        <ecNumber evidence="1">2.7.11.1</ecNumber>
    </recommendedName>
</protein>
<dbReference type="Proteomes" id="UP001061958">
    <property type="component" value="Unassembled WGS sequence"/>
</dbReference>
<evidence type="ECO:0000256" key="2">
    <source>
        <dbReference type="ARBA" id="ARBA00022527"/>
    </source>
</evidence>
<evidence type="ECO:0000256" key="4">
    <source>
        <dbReference type="ARBA" id="ARBA00022679"/>
    </source>
</evidence>
<comment type="catalytic activity">
    <reaction evidence="8">
        <text>L-threonyl-[protein] + ATP = O-phospho-L-threonyl-[protein] + ADP + H(+)</text>
        <dbReference type="Rhea" id="RHEA:46608"/>
        <dbReference type="Rhea" id="RHEA-COMP:11060"/>
        <dbReference type="Rhea" id="RHEA-COMP:11605"/>
        <dbReference type="ChEBI" id="CHEBI:15378"/>
        <dbReference type="ChEBI" id="CHEBI:30013"/>
        <dbReference type="ChEBI" id="CHEBI:30616"/>
        <dbReference type="ChEBI" id="CHEBI:61977"/>
        <dbReference type="ChEBI" id="CHEBI:456216"/>
        <dbReference type="EC" id="2.7.11.1"/>
    </reaction>
</comment>
<evidence type="ECO:0000256" key="6">
    <source>
        <dbReference type="ARBA" id="ARBA00022777"/>
    </source>
</evidence>
<dbReference type="GO" id="GO:0035556">
    <property type="term" value="P:intracellular signal transduction"/>
    <property type="evidence" value="ECO:0007669"/>
    <property type="project" value="TreeGrafter"/>
</dbReference>
<keyword evidence="5" id="KW-0547">Nucleotide-binding</keyword>
<dbReference type="Pfam" id="PF00069">
    <property type="entry name" value="Pkinase"/>
    <property type="match status" value="1"/>
</dbReference>
<dbReference type="Gene3D" id="1.10.510.10">
    <property type="entry name" value="Transferase(Phosphotransferase) domain 1"/>
    <property type="match status" value="1"/>
</dbReference>
<dbReference type="Gene3D" id="3.30.200.20">
    <property type="entry name" value="Phosphorylase Kinase, domain 1"/>
    <property type="match status" value="1"/>
</dbReference>
<dbReference type="GO" id="GO:0005524">
    <property type="term" value="F:ATP binding"/>
    <property type="evidence" value="ECO:0007669"/>
    <property type="project" value="UniProtKB-KW"/>
</dbReference>
<keyword evidence="13" id="KW-1185">Reference proteome</keyword>
<dbReference type="SUPFAM" id="SSF56112">
    <property type="entry name" value="Protein kinase-like (PK-like)"/>
    <property type="match status" value="1"/>
</dbReference>
<dbReference type="CDD" id="cd05579">
    <property type="entry name" value="STKc_MAST_like"/>
    <property type="match status" value="1"/>
</dbReference>
<keyword evidence="3" id="KW-0597">Phosphoprotein</keyword>
<dbReference type="InterPro" id="IPR011009">
    <property type="entry name" value="Kinase-like_dom_sf"/>
</dbReference>
<organism evidence="12 13">
    <name type="scientific">Galdieria partita</name>
    <dbReference type="NCBI Taxonomy" id="83374"/>
    <lineage>
        <taxon>Eukaryota</taxon>
        <taxon>Rhodophyta</taxon>
        <taxon>Bangiophyceae</taxon>
        <taxon>Galdieriales</taxon>
        <taxon>Galdieriaceae</taxon>
        <taxon>Galdieria</taxon>
    </lineage>
</organism>
<dbReference type="FunFam" id="3.30.200.20:FF:000042">
    <property type="entry name" value="Aurora kinase A"/>
    <property type="match status" value="1"/>
</dbReference>
<dbReference type="EC" id="2.7.11.1" evidence="1"/>
<keyword evidence="6" id="KW-0418">Kinase</keyword>
<dbReference type="InterPro" id="IPR000719">
    <property type="entry name" value="Prot_kinase_dom"/>
</dbReference>
<sequence>MTDTHIMLKKEEKEQMGILKSRSLENMVSLNLGSLVALELQGEEDCPTFTYNCEFSNLKRSSSNQDMSLAKKHDLSLSETSSGRFGRQHYSSRGQLASGLTRSASQILPVASSSLFNWNNSSRSDYRRLLATIKKQVDLDLGTFEKICESTRSTLNEHNETECRIYSTLIQISSSIRNFRVVSVDLITLARFFKERIFCLERLRRETAKLQWSQNHFNISPVIKLLFILSKISRVIEEVEFELSEVEEYMTELVADSMPACELSVSNKLQYLDSGSVSRSRSNFREDIAILEDVLEEKPCAYQSESEEGENRSLSVEKRTGEELELCRICERYFSLDVFEQHTICCAKEARFWMKYDELNKKLRQLLSSLNEKLEQNIVSYTQIEREVLFKFLAYLSSVCILLTGLEASYSTLERTVAVSETHTEARGSEMLEVYKSMYRLFFPCFDNILLDRDSCIIERGLSLNASLKTSLESFADDMRNVLEEILNAVQEALELRLRAKEAHIELELDVVQDNCSVDSSECGSCAMSNLTDTCSEDSREDILPKKIGKVEESMYVNLLKKLSSKGSTSSDKAICSEVAESHCNEGSNHCRLCERSTGDSPSPVIVPSINDFNILKPISRGAFGRVYLVKKKKTGDIYALKAISKSEMIRKNLVNQVLAERDILAGVHTSFVVKFFWSFETSDKFFIVMEYVPGGDFYSLLRNVGYLEEHVVKQYLAETVLALEELHSVGVIHRDLKPDNMLITKEGHLKLTDFGLSRLGLLEGSSNIGIQNAFSNVSSVSEKLQKSFSGERDIRKTAHPVGTPDYLAPEILLGAGHSFTVDWWCLGVVGYELLVGYPPFHDDTPSKIFANILNHRLMWPELPITDVMKDFIERLLDSDPLRRLGAKGSVEVKEHPVFSDIIWESILERESCFKPQCYSEDDTSYFVPPKSFCSFHSADQTGGLMEPSRRPSSQSSAVLQSLISKERSSYMNSFVSETQTDFAFRDLDNLEAMNMQVLRERFAKSHLTTE</sequence>
<keyword evidence="4" id="KW-0808">Transferase</keyword>
<evidence type="ECO:0000313" key="12">
    <source>
        <dbReference type="EMBL" id="GJQ08431.1"/>
    </source>
</evidence>
<comment type="caution">
    <text evidence="12">The sequence shown here is derived from an EMBL/GenBank/DDBJ whole genome shotgun (WGS) entry which is preliminary data.</text>
</comment>
<dbReference type="GO" id="GO:0007010">
    <property type="term" value="P:cytoskeleton organization"/>
    <property type="evidence" value="ECO:0007669"/>
    <property type="project" value="UniProtKB-ARBA"/>
</dbReference>
<evidence type="ECO:0000256" key="5">
    <source>
        <dbReference type="ARBA" id="ARBA00022741"/>
    </source>
</evidence>
<dbReference type="EMBL" id="BQMJ01000002">
    <property type="protein sequence ID" value="GJQ08431.1"/>
    <property type="molecule type" value="Genomic_DNA"/>
</dbReference>
<dbReference type="PANTHER" id="PTHR24356:SF1">
    <property type="entry name" value="SERINE_THREONINE-PROTEIN KINASE GREATWALL"/>
    <property type="match status" value="1"/>
</dbReference>